<accession>A0ABM3FUF4</accession>
<keyword evidence="3" id="KW-1185">Reference proteome</keyword>
<dbReference type="RefSeq" id="XP_046591637.1">
    <property type="nucleotide sequence ID" value="XM_046735681.1"/>
</dbReference>
<reference evidence="4 5" key="1">
    <citation type="submission" date="2025-05" db="UniProtKB">
        <authorList>
            <consortium name="RefSeq"/>
        </authorList>
    </citation>
    <scope>IDENTIFICATION</scope>
    <source>
        <tissue evidence="4 5">Thorax and Abdomen</tissue>
    </source>
</reference>
<dbReference type="Proteomes" id="UP000829291">
    <property type="component" value="Chromosome 3"/>
</dbReference>
<evidence type="ECO:0000313" key="5">
    <source>
        <dbReference type="RefSeq" id="XP_046591638.1"/>
    </source>
</evidence>
<keyword evidence="1" id="KW-0812">Transmembrane</keyword>
<evidence type="ECO:0000313" key="4">
    <source>
        <dbReference type="RefSeq" id="XP_046591637.1"/>
    </source>
</evidence>
<dbReference type="GeneID" id="107224711"/>
<dbReference type="Gene3D" id="3.40.50.11530">
    <property type="match status" value="1"/>
</dbReference>
<feature type="signal peptide" evidence="2">
    <location>
        <begin position="1"/>
        <end position="21"/>
    </location>
</feature>
<keyword evidence="1" id="KW-1133">Transmembrane helix</keyword>
<evidence type="ECO:0000256" key="2">
    <source>
        <dbReference type="SAM" id="SignalP"/>
    </source>
</evidence>
<name>A0ABM3FUF4_NEOLC</name>
<evidence type="ECO:0000256" key="1">
    <source>
        <dbReference type="SAM" id="Phobius"/>
    </source>
</evidence>
<keyword evidence="1" id="KW-0472">Membrane</keyword>
<keyword evidence="2" id="KW-0732">Signal</keyword>
<feature type="chain" id="PRO_5045024476" evidence="2">
    <location>
        <begin position="22"/>
        <end position="571"/>
    </location>
</feature>
<feature type="transmembrane region" description="Helical" evidence="1">
    <location>
        <begin position="362"/>
        <end position="380"/>
    </location>
</feature>
<protein>
    <submittedName>
        <fullName evidence="4 5">Uncharacterized protein LOC107224711</fullName>
    </submittedName>
</protein>
<organism evidence="3 4">
    <name type="scientific">Neodiprion lecontei</name>
    <name type="common">Redheaded pine sawfly</name>
    <dbReference type="NCBI Taxonomy" id="441921"/>
    <lineage>
        <taxon>Eukaryota</taxon>
        <taxon>Metazoa</taxon>
        <taxon>Ecdysozoa</taxon>
        <taxon>Arthropoda</taxon>
        <taxon>Hexapoda</taxon>
        <taxon>Insecta</taxon>
        <taxon>Pterygota</taxon>
        <taxon>Neoptera</taxon>
        <taxon>Endopterygota</taxon>
        <taxon>Hymenoptera</taxon>
        <taxon>Tenthredinoidea</taxon>
        <taxon>Diprionidae</taxon>
        <taxon>Diprioninae</taxon>
        <taxon>Neodiprion</taxon>
    </lineage>
</organism>
<gene>
    <name evidence="4 5" type="primary">LOC107224711</name>
</gene>
<sequence length="571" mass="66552">MRERNLTVSIWICWIILRVCADVGYSKETGHNNTWREWNFSPPQRTCVKFKFDSQSSSANLNQNNQCDYEPKSSEPPSWLQHQQSTQYTDFAGFSGIDWNVTSPRENFNLTLLAKPHVKNKKECPCDPTKDINLLQNTPKAEDSSLSIKKGVPANGTFIDIFTGCYYFVMTNREEKSWLWGPYFYNTTYPLYDTTLKCHFENISQSAALTSRALPFHMTIRTTCLQLNLELWEIDKEKFATESDLNAITSPATQICHVRMNEKKELNKPICKKSDTNLSLSWPLDHENLTNGAWSIKVEWEGLKQGDVRYFAQFSQTVIQKQCRDLWLKVGQWRNYALIGRFYLTDFEKPGKPKDEWNLDELSLISVGVLLAVILLFWMIKFFRIQHARSHTGNDVPFNTISPLLYKEKPNRILIIYTKGPDSFMEEMRSFRDNLKERCGCSVYDLQSDDDNDLNVEFGSNEWIDRLLKHGCRVIWVDTPQFRSLVENDKSYVEPDEDYIDDFRDTSIPFALATSKTLYQDPITQYRDHFIVRWNGFEVTDGPDDPLAVISPHTRFLLPEHFDELCSHLKP</sequence>
<proteinExistence type="predicted"/>
<evidence type="ECO:0000313" key="3">
    <source>
        <dbReference type="Proteomes" id="UP000829291"/>
    </source>
</evidence>
<dbReference type="RefSeq" id="XP_046591638.1">
    <property type="nucleotide sequence ID" value="XM_046735682.1"/>
</dbReference>